<evidence type="ECO:0000313" key="2">
    <source>
        <dbReference type="Proteomes" id="UP000034349"/>
    </source>
</evidence>
<dbReference type="AlphaFoldDB" id="A0A0F9Z314"/>
<protein>
    <submittedName>
        <fullName evidence="1">Uncharacterized protein</fullName>
    </submittedName>
</protein>
<comment type="caution">
    <text evidence="1">The sequence shown here is derived from an EMBL/GenBank/DDBJ whole genome shotgun (WGS) entry which is preliminary data.</text>
</comment>
<gene>
    <name evidence="1" type="ORF">UR23_C0050G0014</name>
</gene>
<proteinExistence type="predicted"/>
<reference evidence="1 2" key="1">
    <citation type="journal article" date="2015" name="Nature">
        <title>rRNA introns, odd ribosomes, and small enigmatic genomes across a large radiation of phyla.</title>
        <authorList>
            <person name="Brown C.T."/>
            <person name="Hug L.A."/>
            <person name="Thomas B.C."/>
            <person name="Sharon I."/>
            <person name="Castelle C.J."/>
            <person name="Singh A."/>
            <person name="Wilkins M.J."/>
            <person name="Williams K.H."/>
            <person name="Banfield J.F."/>
        </authorList>
    </citation>
    <scope>NUCLEOTIDE SEQUENCE [LARGE SCALE GENOMIC DNA]</scope>
</reference>
<name>A0A0F9Z314_9BACT</name>
<dbReference type="Proteomes" id="UP000034349">
    <property type="component" value="Unassembled WGS sequence"/>
</dbReference>
<evidence type="ECO:0000313" key="1">
    <source>
        <dbReference type="EMBL" id="KKP33071.1"/>
    </source>
</evidence>
<feature type="non-terminal residue" evidence="1">
    <location>
        <position position="26"/>
    </location>
</feature>
<accession>A0A0F9Z314</accession>
<sequence length="26" mass="2874">MDETNSLSEIEKLKTLLQSADLPANL</sequence>
<organism evidence="1 2">
    <name type="scientific">Candidatus Roizmanbacteria bacterium GW2011_GWA2_32_13</name>
    <dbReference type="NCBI Taxonomy" id="1618475"/>
    <lineage>
        <taxon>Bacteria</taxon>
        <taxon>Candidatus Roizmaniibacteriota</taxon>
    </lineage>
</organism>
<dbReference type="EMBL" id="LBOK01000050">
    <property type="protein sequence ID" value="KKP33071.1"/>
    <property type="molecule type" value="Genomic_DNA"/>
</dbReference>